<organism evidence="8">
    <name type="scientific">Vibrio sp. HB236076</name>
    <dbReference type="NCBI Taxonomy" id="3232307"/>
    <lineage>
        <taxon>Bacteria</taxon>
        <taxon>Pseudomonadati</taxon>
        <taxon>Pseudomonadota</taxon>
        <taxon>Gammaproteobacteria</taxon>
        <taxon>Vibrionales</taxon>
        <taxon>Vibrionaceae</taxon>
        <taxon>Vibrio</taxon>
    </lineage>
</organism>
<dbReference type="PANTHER" id="PTHR21198:SF2">
    <property type="entry name" value="GLUTAMATE RACEMASE"/>
    <property type="match status" value="1"/>
</dbReference>
<dbReference type="InterPro" id="IPR018187">
    <property type="entry name" value="Asp/Glu_racemase_AS_1"/>
</dbReference>
<dbReference type="HAMAP" id="MF_00258">
    <property type="entry name" value="Glu_racemase"/>
    <property type="match status" value="1"/>
</dbReference>
<keyword evidence="6 7" id="KW-0961">Cell wall biogenesis/degradation</keyword>
<dbReference type="KEGG" id="vih:AB0763_12535"/>
<dbReference type="GO" id="GO:0009252">
    <property type="term" value="P:peptidoglycan biosynthetic process"/>
    <property type="evidence" value="ECO:0007669"/>
    <property type="project" value="UniProtKB-UniRule"/>
</dbReference>
<dbReference type="GO" id="GO:0071555">
    <property type="term" value="P:cell wall organization"/>
    <property type="evidence" value="ECO:0007669"/>
    <property type="project" value="UniProtKB-KW"/>
</dbReference>
<keyword evidence="4 7" id="KW-0573">Peptidoglycan synthesis</keyword>
<dbReference type="GO" id="GO:0008881">
    <property type="term" value="F:glutamate racemase activity"/>
    <property type="evidence" value="ECO:0007669"/>
    <property type="project" value="UniProtKB-UniRule"/>
</dbReference>
<dbReference type="InterPro" id="IPR015942">
    <property type="entry name" value="Asp/Glu/hydantoin_racemase"/>
</dbReference>
<evidence type="ECO:0000313" key="8">
    <source>
        <dbReference type="EMBL" id="XDK24962.1"/>
    </source>
</evidence>
<feature type="active site" description="Proton donor/acceptor" evidence="7">
    <location>
        <position position="75"/>
    </location>
</feature>
<dbReference type="Pfam" id="PF01177">
    <property type="entry name" value="Asp_Glu_race"/>
    <property type="match status" value="1"/>
</dbReference>
<feature type="binding site" evidence="7">
    <location>
        <begin position="76"/>
        <end position="77"/>
    </location>
    <ligand>
        <name>substrate</name>
    </ligand>
</feature>
<keyword evidence="5 7" id="KW-0413">Isomerase</keyword>
<reference evidence="8" key="1">
    <citation type="submission" date="2024-07" db="EMBL/GenBank/DDBJ databases">
        <title>Genome Analysis of a Potential Novel Vibrio Species Secreting pH- and Thermo-stable Alginate Lyase and its Application in Producing Alginate Oligosaccharides.</title>
        <authorList>
            <person name="Huang H."/>
            <person name="Bao K."/>
        </authorList>
    </citation>
    <scope>NUCLEOTIDE SEQUENCE</scope>
    <source>
        <strain evidence="8">HB236076</strain>
    </source>
</reference>
<feature type="binding site" evidence="7">
    <location>
        <begin position="184"/>
        <end position="185"/>
    </location>
    <ligand>
        <name>substrate</name>
    </ligand>
</feature>
<keyword evidence="3 7" id="KW-0133">Cell shape</keyword>
<evidence type="ECO:0000256" key="4">
    <source>
        <dbReference type="ARBA" id="ARBA00022984"/>
    </source>
</evidence>
<sequence>MNKTPSLLVFDSGMGGLSILAAVKARCPYLDFHYLFDNAGYPYGELPAEVLIERVDSLIAQYVNAHQIDLVIIACNTASTIVLPRLRANLTIPVIGVVPAIKPAGQRAKKAIGLIATPATVKRAYTKDLIQRFANQVPVYSLGSTELVMMAEKKLRGVKVDLESLAVILAPIYPRIDVAVLGCTHFPLLKQEIAQVMPGVELIDSGEAIAKRVEAVLGQAHLERVEEKKAYPIYSSAPPWQEDALNGQLDSLGFQPIRCLHYPRV</sequence>
<gene>
    <name evidence="7 8" type="primary">murI</name>
    <name evidence="8" type="ORF">AB0763_12535</name>
</gene>
<dbReference type="AlphaFoldDB" id="A0AB39HE56"/>
<dbReference type="FunFam" id="3.40.50.1860:FF:000001">
    <property type="entry name" value="Glutamate racemase"/>
    <property type="match status" value="1"/>
</dbReference>
<comment type="similarity">
    <text evidence="7">Belongs to the aspartate/glutamate racemases family.</text>
</comment>
<evidence type="ECO:0000256" key="3">
    <source>
        <dbReference type="ARBA" id="ARBA00022960"/>
    </source>
</evidence>
<dbReference type="EC" id="5.1.1.3" evidence="2 7"/>
<protein>
    <recommendedName>
        <fullName evidence="2 7">Glutamate racemase</fullName>
        <ecNumber evidence="2 7">5.1.1.3</ecNumber>
    </recommendedName>
</protein>
<dbReference type="RefSeq" id="WP_306102350.1">
    <property type="nucleotide sequence ID" value="NZ_CP162601.1"/>
</dbReference>
<evidence type="ECO:0000256" key="5">
    <source>
        <dbReference type="ARBA" id="ARBA00023235"/>
    </source>
</evidence>
<dbReference type="Gene3D" id="3.40.50.1860">
    <property type="match status" value="2"/>
</dbReference>
<dbReference type="InterPro" id="IPR004391">
    <property type="entry name" value="Glu_race"/>
</dbReference>
<comment type="catalytic activity">
    <reaction evidence="1 7">
        <text>L-glutamate = D-glutamate</text>
        <dbReference type="Rhea" id="RHEA:12813"/>
        <dbReference type="ChEBI" id="CHEBI:29985"/>
        <dbReference type="ChEBI" id="CHEBI:29986"/>
        <dbReference type="EC" id="5.1.1.3"/>
    </reaction>
</comment>
<evidence type="ECO:0000256" key="2">
    <source>
        <dbReference type="ARBA" id="ARBA00013090"/>
    </source>
</evidence>
<dbReference type="NCBIfam" id="TIGR00067">
    <property type="entry name" value="glut_race"/>
    <property type="match status" value="1"/>
</dbReference>
<dbReference type="GO" id="GO:0008360">
    <property type="term" value="P:regulation of cell shape"/>
    <property type="evidence" value="ECO:0007669"/>
    <property type="project" value="UniProtKB-KW"/>
</dbReference>
<evidence type="ECO:0000256" key="7">
    <source>
        <dbReference type="HAMAP-Rule" id="MF_00258"/>
    </source>
</evidence>
<feature type="active site" description="Proton donor/acceptor" evidence="7">
    <location>
        <position position="183"/>
    </location>
</feature>
<comment type="pathway">
    <text evidence="7">Cell wall biogenesis; peptidoglycan biosynthesis.</text>
</comment>
<dbReference type="PROSITE" id="PS00923">
    <property type="entry name" value="ASP_GLU_RACEMASE_1"/>
    <property type="match status" value="1"/>
</dbReference>
<dbReference type="InterPro" id="IPR001920">
    <property type="entry name" value="Asp/Glu_race"/>
</dbReference>
<name>A0AB39HE56_9VIBR</name>
<comment type="function">
    <text evidence="7">Provides the (R)-glutamate required for cell wall biosynthesis.</text>
</comment>
<accession>A0AB39HE56</accession>
<evidence type="ECO:0000256" key="6">
    <source>
        <dbReference type="ARBA" id="ARBA00023316"/>
    </source>
</evidence>
<evidence type="ECO:0000256" key="1">
    <source>
        <dbReference type="ARBA" id="ARBA00001602"/>
    </source>
</evidence>
<dbReference type="EMBL" id="CP162601">
    <property type="protein sequence ID" value="XDK24962.1"/>
    <property type="molecule type" value="Genomic_DNA"/>
</dbReference>
<dbReference type="SUPFAM" id="SSF53681">
    <property type="entry name" value="Aspartate/glutamate racemase"/>
    <property type="match status" value="2"/>
</dbReference>
<dbReference type="PANTHER" id="PTHR21198">
    <property type="entry name" value="GLUTAMATE RACEMASE"/>
    <property type="match status" value="1"/>
</dbReference>
<proteinExistence type="inferred from homology"/>
<feature type="binding site" evidence="7">
    <location>
        <begin position="43"/>
        <end position="44"/>
    </location>
    <ligand>
        <name>substrate</name>
    </ligand>
</feature>
<feature type="binding site" evidence="7">
    <location>
        <begin position="11"/>
        <end position="12"/>
    </location>
    <ligand>
        <name>substrate</name>
    </ligand>
</feature>